<reference evidence="2" key="1">
    <citation type="submission" date="2022-09" db="EMBL/GenBank/DDBJ databases">
        <title>Fusarium specimens isolated from Avocado Roots.</title>
        <authorList>
            <person name="Stajich J."/>
            <person name="Roper C."/>
            <person name="Heimlech-Rivalta G."/>
        </authorList>
    </citation>
    <scope>NUCLEOTIDE SEQUENCE</scope>
    <source>
        <strain evidence="2">A02</strain>
    </source>
</reference>
<protein>
    <submittedName>
        <fullName evidence="2">Uncharacterized protein</fullName>
    </submittedName>
</protein>
<sequence>MRGRSAVALGGHDFQDSQDFQDRIFGTAKPASFPPRQRPRVAQEPATHQPRPWHWGQKARLLLAGRYEHWPAPAWADWSWAPQNEQSSAFSRSAAHRIASTISVHIYMVHWRW</sequence>
<evidence type="ECO:0000256" key="1">
    <source>
        <dbReference type="SAM" id="MobiDB-lite"/>
    </source>
</evidence>
<dbReference type="OrthoDB" id="10632117at2759"/>
<dbReference type="EMBL" id="JAOQAV010000027">
    <property type="protein sequence ID" value="KAJ4184198.1"/>
    <property type="molecule type" value="Genomic_DNA"/>
</dbReference>
<name>A0A9W8R3V1_9HYPO</name>
<accession>A0A9W8R3V1</accession>
<evidence type="ECO:0000313" key="3">
    <source>
        <dbReference type="Proteomes" id="UP001152087"/>
    </source>
</evidence>
<proteinExistence type="predicted"/>
<comment type="caution">
    <text evidence="2">The sequence shown here is derived from an EMBL/GenBank/DDBJ whole genome shotgun (WGS) entry which is preliminary data.</text>
</comment>
<organism evidence="2 3">
    <name type="scientific">Fusarium falciforme</name>
    <dbReference type="NCBI Taxonomy" id="195108"/>
    <lineage>
        <taxon>Eukaryota</taxon>
        <taxon>Fungi</taxon>
        <taxon>Dikarya</taxon>
        <taxon>Ascomycota</taxon>
        <taxon>Pezizomycotina</taxon>
        <taxon>Sordariomycetes</taxon>
        <taxon>Hypocreomycetidae</taxon>
        <taxon>Hypocreales</taxon>
        <taxon>Nectriaceae</taxon>
        <taxon>Fusarium</taxon>
        <taxon>Fusarium solani species complex</taxon>
    </lineage>
</organism>
<dbReference type="Proteomes" id="UP001152087">
    <property type="component" value="Unassembled WGS sequence"/>
</dbReference>
<gene>
    <name evidence="2" type="ORF">NW755_009204</name>
</gene>
<dbReference type="AlphaFoldDB" id="A0A9W8R3V1"/>
<feature type="region of interest" description="Disordered" evidence="1">
    <location>
        <begin position="27"/>
        <end position="52"/>
    </location>
</feature>
<evidence type="ECO:0000313" key="2">
    <source>
        <dbReference type="EMBL" id="KAJ4184198.1"/>
    </source>
</evidence>
<keyword evidence="3" id="KW-1185">Reference proteome</keyword>